<sequence length="195" mass="18494">MMRRHAGLAAALLLLSAQAALAHPGHGGAAGLAHGFAHPFSGADHLLAMVAVGLLAAAQGGRALWAVPLAFLGMMAVGGMLGAAGTALPFVETGIGLSLVAFGLAAAFGAGLPLAAALALVGAFAVVHGDAHGAEMPETASGLAYGLGFLAASALLHLAGLGLVLAAGRIARGRALPVAGAAVAVAGVAVLAGTL</sequence>
<keyword evidence="2" id="KW-0732">Signal</keyword>
<keyword evidence="1" id="KW-1133">Transmembrane helix</keyword>
<gene>
    <name evidence="3" type="ORF">VP06_03330</name>
</gene>
<feature type="transmembrane region" description="Helical" evidence="1">
    <location>
        <begin position="175"/>
        <end position="194"/>
    </location>
</feature>
<protein>
    <submittedName>
        <fullName evidence="3">Urease accessory protein</fullName>
    </submittedName>
</protein>
<dbReference type="PATRIC" id="fig|270351.6.peg.4035"/>
<evidence type="ECO:0000313" key="3">
    <source>
        <dbReference type="EMBL" id="KMO39865.1"/>
    </source>
</evidence>
<feature type="signal peptide" evidence="2">
    <location>
        <begin position="1"/>
        <end position="22"/>
    </location>
</feature>
<feature type="transmembrane region" description="Helical" evidence="1">
    <location>
        <begin position="147"/>
        <end position="168"/>
    </location>
</feature>
<feature type="transmembrane region" description="Helical" evidence="1">
    <location>
        <begin position="63"/>
        <end position="88"/>
    </location>
</feature>
<evidence type="ECO:0000256" key="1">
    <source>
        <dbReference type="SAM" id="Phobius"/>
    </source>
</evidence>
<proteinExistence type="predicted"/>
<evidence type="ECO:0000256" key="2">
    <source>
        <dbReference type="SAM" id="SignalP"/>
    </source>
</evidence>
<keyword evidence="1" id="KW-0472">Membrane</keyword>
<feature type="transmembrane region" description="Helical" evidence="1">
    <location>
        <begin position="100"/>
        <end position="127"/>
    </location>
</feature>
<organism evidence="3 4">
    <name type="scientific">Methylobacterium aquaticum</name>
    <dbReference type="NCBI Taxonomy" id="270351"/>
    <lineage>
        <taxon>Bacteria</taxon>
        <taxon>Pseudomonadati</taxon>
        <taxon>Pseudomonadota</taxon>
        <taxon>Alphaproteobacteria</taxon>
        <taxon>Hyphomicrobiales</taxon>
        <taxon>Methylobacteriaceae</taxon>
        <taxon>Methylobacterium</taxon>
    </lineage>
</organism>
<keyword evidence="1" id="KW-0812">Transmembrane</keyword>
<reference evidence="3 4" key="1">
    <citation type="submission" date="2015-03" db="EMBL/GenBank/DDBJ databases">
        <title>Genome sequencing of Methylobacterium aquaticum DSM16371 type strain.</title>
        <authorList>
            <person name="Chaudhry V."/>
            <person name="Patil P.B."/>
        </authorList>
    </citation>
    <scope>NUCLEOTIDE SEQUENCE [LARGE SCALE GENOMIC DNA]</scope>
    <source>
        <strain evidence="3 4">DSM 16371</strain>
    </source>
</reference>
<dbReference type="EMBL" id="LABX01000027">
    <property type="protein sequence ID" value="KMO39865.1"/>
    <property type="molecule type" value="Genomic_DNA"/>
</dbReference>
<feature type="chain" id="PRO_5005281676" evidence="2">
    <location>
        <begin position="23"/>
        <end position="195"/>
    </location>
</feature>
<dbReference type="AlphaFoldDB" id="A0A0J6SXA2"/>
<dbReference type="InterPro" id="IPR007038">
    <property type="entry name" value="HupE_UreJ"/>
</dbReference>
<accession>A0A0J6SXA2</accession>
<dbReference type="Proteomes" id="UP000035929">
    <property type="component" value="Unassembled WGS sequence"/>
</dbReference>
<name>A0A0J6SXA2_9HYPH</name>
<dbReference type="Pfam" id="PF04955">
    <property type="entry name" value="HupE_UreJ"/>
    <property type="match status" value="1"/>
</dbReference>
<evidence type="ECO:0000313" key="4">
    <source>
        <dbReference type="Proteomes" id="UP000035929"/>
    </source>
</evidence>
<dbReference type="PIRSF" id="PIRSF016919">
    <property type="entry name" value="HupE_UreJ"/>
    <property type="match status" value="1"/>
</dbReference>
<comment type="caution">
    <text evidence="3">The sequence shown here is derived from an EMBL/GenBank/DDBJ whole genome shotgun (WGS) entry which is preliminary data.</text>
</comment>